<keyword evidence="3" id="KW-0479">Metal-binding</keyword>
<dbReference type="InterPro" id="IPR001952">
    <property type="entry name" value="Alkaline_phosphatase"/>
</dbReference>
<comment type="cofactor">
    <cofactor evidence="3">
        <name>Zn(2+)</name>
        <dbReference type="ChEBI" id="CHEBI:29105"/>
    </cofactor>
    <text evidence="3">Binds 2 Zn(2+) ions.</text>
</comment>
<dbReference type="RefSeq" id="WP_015280808.1">
    <property type="nucleotide sequence ID" value="NC_019940.1"/>
</dbReference>
<keyword evidence="1" id="KW-0597">Phosphoprotein</keyword>
<dbReference type="Gene3D" id="3.40.720.10">
    <property type="entry name" value="Alkaline Phosphatase, subunit A"/>
    <property type="match status" value="1"/>
</dbReference>
<sequence length="127" mass="13021">MALAASVSTGSFAAPNAEAPRAKNIIFMVPDGLGMSYVTATRIFANGPDGDSLYFETLPQIGCQRTHSANGTVTDSAAASALAAGEKFNNGETSCSVGRWLKISRSTSCWAAATAAIPATTARSMDP</sequence>
<feature type="binding site" evidence="3">
    <location>
        <position position="31"/>
    </location>
    <ligand>
        <name>Zn(2+)</name>
        <dbReference type="ChEBI" id="CHEBI:29105"/>
        <label>2</label>
    </ligand>
</feature>
<evidence type="ECO:0000256" key="2">
    <source>
        <dbReference type="PIRSR" id="PIRSR601952-1"/>
    </source>
</evidence>
<accession>L0GXW6</accession>
<dbReference type="AlphaFoldDB" id="L0GXW6"/>
<dbReference type="PRINTS" id="PR00113">
    <property type="entry name" value="ALKPHPHTASE"/>
</dbReference>
<dbReference type="InterPro" id="IPR017850">
    <property type="entry name" value="Alkaline_phosphatase_core_sf"/>
</dbReference>
<reference evidence="5 6" key="1">
    <citation type="submission" date="2011-09" db="EMBL/GenBank/DDBJ databases">
        <title>Complete sequence of chromosome of Thioflavicoccus mobilis 8321.</title>
        <authorList>
            <consortium name="US DOE Joint Genome Institute"/>
            <person name="Lucas S."/>
            <person name="Han J."/>
            <person name="Lapidus A."/>
            <person name="Cheng J.-F."/>
            <person name="Goodwin L."/>
            <person name="Pitluck S."/>
            <person name="Peters L."/>
            <person name="Ovchinnikova G."/>
            <person name="Lu M."/>
            <person name="Detter J.C."/>
            <person name="Han C."/>
            <person name="Tapia R."/>
            <person name="Land M."/>
            <person name="Hauser L."/>
            <person name="Kyrpides N."/>
            <person name="Ivanova N."/>
            <person name="Pagani I."/>
            <person name="Vogl K."/>
            <person name="Liu Z."/>
            <person name="Imhoff J."/>
            <person name="Thiel V."/>
            <person name="Frigaard N.-U."/>
            <person name="Bryant D."/>
            <person name="Woyke T."/>
        </authorList>
    </citation>
    <scope>NUCLEOTIDE SEQUENCE [LARGE SCALE GENOMIC DNA]</scope>
    <source>
        <strain evidence="5 6">8321</strain>
    </source>
</reference>
<dbReference type="HOGENOM" id="CLU_1969521_0_0_6"/>
<evidence type="ECO:0000256" key="1">
    <source>
        <dbReference type="ARBA" id="ARBA00022553"/>
    </source>
</evidence>
<comment type="cofactor">
    <cofactor evidence="3">
        <name>Mg(2+)</name>
        <dbReference type="ChEBI" id="CHEBI:18420"/>
    </cofactor>
    <text evidence="3">Binds 1 Mg(2+) ion.</text>
</comment>
<keyword evidence="3" id="KW-0460">Magnesium</keyword>
<proteinExistence type="inferred from homology"/>
<dbReference type="Pfam" id="PF00245">
    <property type="entry name" value="Alk_phosphatase"/>
    <property type="match status" value="1"/>
</dbReference>
<keyword evidence="6" id="KW-1185">Reference proteome</keyword>
<evidence type="ECO:0000313" key="6">
    <source>
        <dbReference type="Proteomes" id="UP000010816"/>
    </source>
</evidence>
<dbReference type="PANTHER" id="PTHR11596">
    <property type="entry name" value="ALKALINE PHOSPHATASE"/>
    <property type="match status" value="1"/>
</dbReference>
<name>L0GXW6_9GAMM</name>
<feature type="binding site" evidence="3">
    <location>
        <position position="31"/>
    </location>
    <ligand>
        <name>Mg(2+)</name>
        <dbReference type="ChEBI" id="CHEBI:18420"/>
    </ligand>
</feature>
<organism evidence="5 6">
    <name type="scientific">Thioflavicoccus mobilis 8321</name>
    <dbReference type="NCBI Taxonomy" id="765912"/>
    <lineage>
        <taxon>Bacteria</taxon>
        <taxon>Pseudomonadati</taxon>
        <taxon>Pseudomonadota</taxon>
        <taxon>Gammaproteobacteria</taxon>
        <taxon>Chromatiales</taxon>
        <taxon>Chromatiaceae</taxon>
        <taxon>Thioflavicoccus</taxon>
    </lineage>
</organism>
<feature type="active site" description="Phosphoserine intermediate" evidence="2">
    <location>
        <position position="76"/>
    </location>
</feature>
<dbReference type="EMBL" id="CP003051">
    <property type="protein sequence ID" value="AGA90667.1"/>
    <property type="molecule type" value="Genomic_DNA"/>
</dbReference>
<dbReference type="PANTHER" id="PTHR11596:SF5">
    <property type="entry name" value="ALKALINE PHOSPHATASE"/>
    <property type="match status" value="1"/>
</dbReference>
<dbReference type="GO" id="GO:0046872">
    <property type="term" value="F:metal ion binding"/>
    <property type="evidence" value="ECO:0007669"/>
    <property type="project" value="UniProtKB-KW"/>
</dbReference>
<evidence type="ECO:0000313" key="5">
    <source>
        <dbReference type="EMBL" id="AGA90667.1"/>
    </source>
</evidence>
<gene>
    <name evidence="5" type="ORF">Thimo_1901</name>
</gene>
<dbReference type="eggNOG" id="COG1785">
    <property type="taxonomic scope" value="Bacteria"/>
</dbReference>
<dbReference type="OrthoDB" id="9794455at2"/>
<evidence type="ECO:0000256" key="4">
    <source>
        <dbReference type="RuleBase" id="RU003946"/>
    </source>
</evidence>
<dbReference type="KEGG" id="tmb:Thimo_1901"/>
<evidence type="ECO:0000256" key="3">
    <source>
        <dbReference type="PIRSR" id="PIRSR601952-2"/>
    </source>
</evidence>
<dbReference type="GO" id="GO:0004035">
    <property type="term" value="F:alkaline phosphatase activity"/>
    <property type="evidence" value="ECO:0007669"/>
    <property type="project" value="TreeGrafter"/>
</dbReference>
<dbReference type="SUPFAM" id="SSF53649">
    <property type="entry name" value="Alkaline phosphatase-like"/>
    <property type="match status" value="1"/>
</dbReference>
<keyword evidence="3" id="KW-0862">Zinc</keyword>
<dbReference type="STRING" id="765912.Thimo_1901"/>
<protein>
    <submittedName>
        <fullName evidence="5">Alkaline phosphatase</fullName>
    </submittedName>
</protein>
<dbReference type="Proteomes" id="UP000010816">
    <property type="component" value="Chromosome"/>
</dbReference>
<comment type="similarity">
    <text evidence="4">Belongs to the alkaline phosphatase family.</text>
</comment>